<protein>
    <recommendedName>
        <fullName evidence="4">RNase III domain-containing protein</fullName>
    </recommendedName>
</protein>
<comment type="caution">
    <text evidence="2">The sequence shown here is derived from an EMBL/GenBank/DDBJ whole genome shotgun (WGS) entry which is preliminary data.</text>
</comment>
<dbReference type="SUPFAM" id="SSF69065">
    <property type="entry name" value="RNase III domain-like"/>
    <property type="match status" value="1"/>
</dbReference>
<accession>A0AAW1P6S3</accession>
<name>A0AAW1P6S3_9CHLO</name>
<reference evidence="2 3" key="1">
    <citation type="journal article" date="2024" name="Nat. Commun.">
        <title>Phylogenomics reveals the evolutionary origins of lichenization in chlorophyte algae.</title>
        <authorList>
            <person name="Puginier C."/>
            <person name="Libourel C."/>
            <person name="Otte J."/>
            <person name="Skaloud P."/>
            <person name="Haon M."/>
            <person name="Grisel S."/>
            <person name="Petersen M."/>
            <person name="Berrin J.G."/>
            <person name="Delaux P.M."/>
            <person name="Dal Grande F."/>
            <person name="Keller J."/>
        </authorList>
    </citation>
    <scope>NUCLEOTIDE SEQUENCE [LARGE SCALE GENOMIC DNA]</scope>
    <source>
        <strain evidence="2 3">SAG 2036</strain>
    </source>
</reference>
<keyword evidence="3" id="KW-1185">Reference proteome</keyword>
<feature type="region of interest" description="Disordered" evidence="1">
    <location>
        <begin position="260"/>
        <end position="287"/>
    </location>
</feature>
<gene>
    <name evidence="2" type="ORF">WJX73_006574</name>
</gene>
<feature type="region of interest" description="Disordered" evidence="1">
    <location>
        <begin position="136"/>
        <end position="161"/>
    </location>
</feature>
<dbReference type="InterPro" id="IPR036389">
    <property type="entry name" value="RNase_III_sf"/>
</dbReference>
<dbReference type="Proteomes" id="UP001465755">
    <property type="component" value="Unassembled WGS sequence"/>
</dbReference>
<dbReference type="GO" id="GO:0006396">
    <property type="term" value="P:RNA processing"/>
    <property type="evidence" value="ECO:0007669"/>
    <property type="project" value="InterPro"/>
</dbReference>
<evidence type="ECO:0008006" key="4">
    <source>
        <dbReference type="Google" id="ProtNLM"/>
    </source>
</evidence>
<evidence type="ECO:0000256" key="1">
    <source>
        <dbReference type="SAM" id="MobiDB-lite"/>
    </source>
</evidence>
<feature type="compositionally biased region" description="Low complexity" evidence="1">
    <location>
        <begin position="277"/>
        <end position="286"/>
    </location>
</feature>
<proteinExistence type="predicted"/>
<organism evidence="2 3">
    <name type="scientific">Symbiochloris irregularis</name>
    <dbReference type="NCBI Taxonomy" id="706552"/>
    <lineage>
        <taxon>Eukaryota</taxon>
        <taxon>Viridiplantae</taxon>
        <taxon>Chlorophyta</taxon>
        <taxon>core chlorophytes</taxon>
        <taxon>Trebouxiophyceae</taxon>
        <taxon>Trebouxiales</taxon>
        <taxon>Trebouxiaceae</taxon>
        <taxon>Symbiochloris</taxon>
    </lineage>
</organism>
<feature type="region of interest" description="Disordered" evidence="1">
    <location>
        <begin position="33"/>
        <end position="58"/>
    </location>
</feature>
<dbReference type="GO" id="GO:0004525">
    <property type="term" value="F:ribonuclease III activity"/>
    <property type="evidence" value="ECO:0007669"/>
    <property type="project" value="InterPro"/>
</dbReference>
<dbReference type="AlphaFoldDB" id="A0AAW1P6S3"/>
<dbReference type="Gene3D" id="1.10.1520.10">
    <property type="entry name" value="Ribonuclease III domain"/>
    <property type="match status" value="1"/>
</dbReference>
<sequence>MRLTLIFSHAEWRAASAAPTLAHKDYLHNTNPTAASKAKSASRGWQRAPELSGQRDGRMATEATFAAETAASSKKTSVTPALSVEQHTTFGLSQELGHGGALGRPRCDARAKAGTFKTVLETTASAASAATTIKLGSEVSSSPPLQAPETPPQDQRPVATGSPARFEFDKSEFYWHRCKGIKKKEKQEIMDFYSQPCSPTPAPSSSPYHVPVGSQAPALVSTTGDQSLLQKQAKDTTAAQPAPSAAVTAAFEAWSLAEQRHTAPSARQGVKRKQDQAAEAAELAPGGASGCMGGQAAGVPAPMQAAWHAEVLDNVDGHLDDLFSRIGYAFNHPELLQALAFIVISEKYRPHADNLHHNHGLVDLGHRILVTILTQEMARCYWQLENPDQHASYVALPPRLFRWSIQLGLPGYAASPSGLTQPQVADLTKALFGAIFLDGGQAAVRQALSHILDMPEPNQRKPFNS</sequence>
<evidence type="ECO:0000313" key="2">
    <source>
        <dbReference type="EMBL" id="KAK9808361.1"/>
    </source>
</evidence>
<evidence type="ECO:0000313" key="3">
    <source>
        <dbReference type="Proteomes" id="UP001465755"/>
    </source>
</evidence>
<dbReference type="EMBL" id="JALJOQ010000024">
    <property type="protein sequence ID" value="KAK9808361.1"/>
    <property type="molecule type" value="Genomic_DNA"/>
</dbReference>